<evidence type="ECO:0000256" key="9">
    <source>
        <dbReference type="ARBA" id="ARBA00046209"/>
    </source>
</evidence>
<dbReference type="GO" id="GO:0006096">
    <property type="term" value="P:glycolytic process"/>
    <property type="evidence" value="ECO:0007669"/>
    <property type="project" value="UniProtKB-UniPathway"/>
</dbReference>
<dbReference type="GO" id="GO:0097367">
    <property type="term" value="F:carbohydrate derivative binding"/>
    <property type="evidence" value="ECO:0007669"/>
    <property type="project" value="InterPro"/>
</dbReference>
<dbReference type="EC" id="5.3.1.9" evidence="3 10"/>
<evidence type="ECO:0000313" key="12">
    <source>
        <dbReference type="Proteomes" id="UP000694389"/>
    </source>
</evidence>
<dbReference type="GO" id="GO:0005829">
    <property type="term" value="C:cytosol"/>
    <property type="evidence" value="ECO:0007669"/>
    <property type="project" value="TreeGrafter"/>
</dbReference>
<evidence type="ECO:0000256" key="2">
    <source>
        <dbReference type="ARBA" id="ARBA00006604"/>
    </source>
</evidence>
<dbReference type="CDD" id="cd05016">
    <property type="entry name" value="SIS_PGI_2"/>
    <property type="match status" value="1"/>
</dbReference>
<evidence type="ECO:0000256" key="10">
    <source>
        <dbReference type="RuleBase" id="RU000612"/>
    </source>
</evidence>
<dbReference type="FunFam" id="1.10.1390.10:FF:000001">
    <property type="entry name" value="Glucose-6-phosphate isomerase"/>
    <property type="match status" value="1"/>
</dbReference>
<dbReference type="PANTHER" id="PTHR11469:SF5">
    <property type="entry name" value="GLUCOSE-6-PHOSPHATE ISOMERASE"/>
    <property type="match status" value="1"/>
</dbReference>
<dbReference type="GO" id="GO:0051156">
    <property type="term" value="P:glucose 6-phosphate metabolic process"/>
    <property type="evidence" value="ECO:0007669"/>
    <property type="project" value="TreeGrafter"/>
</dbReference>
<dbReference type="NCBIfam" id="NF001211">
    <property type="entry name" value="PRK00179.1"/>
    <property type="match status" value="1"/>
</dbReference>
<dbReference type="FunFam" id="3.40.50.10490:FF:000039">
    <property type="entry name" value="Glucose-6-phosphate isomerase"/>
    <property type="match status" value="1"/>
</dbReference>
<dbReference type="PANTHER" id="PTHR11469">
    <property type="entry name" value="GLUCOSE-6-PHOSPHATE ISOMERASE"/>
    <property type="match status" value="1"/>
</dbReference>
<dbReference type="HAMAP" id="MF_00473">
    <property type="entry name" value="G6P_isomerase"/>
    <property type="match status" value="1"/>
</dbReference>
<accession>A0A8C4GXM7</accession>
<keyword evidence="6 10" id="KW-0324">Glycolysis</keyword>
<keyword evidence="7 10" id="KW-0413">Isomerase</keyword>
<dbReference type="PRINTS" id="PR00662">
    <property type="entry name" value="G6PISOMERASE"/>
</dbReference>
<dbReference type="InterPro" id="IPR023096">
    <property type="entry name" value="G6P_Isomerase_C"/>
</dbReference>
<protein>
    <recommendedName>
        <fullName evidence="4 10">Glucose-6-phosphate isomerase</fullName>
        <ecNumber evidence="3 10">5.3.1.9</ecNumber>
    </recommendedName>
</protein>
<dbReference type="GO" id="GO:0004347">
    <property type="term" value="F:glucose-6-phosphate isomerase activity"/>
    <property type="evidence" value="ECO:0007669"/>
    <property type="project" value="UniProtKB-EC"/>
</dbReference>
<evidence type="ECO:0000313" key="11">
    <source>
        <dbReference type="Ensembl" id="ENSDLAP00005034153.2"/>
    </source>
</evidence>
<dbReference type="GO" id="GO:0006094">
    <property type="term" value="P:gluconeogenesis"/>
    <property type="evidence" value="ECO:0007669"/>
    <property type="project" value="UniProtKB-KW"/>
</dbReference>
<keyword evidence="5 10" id="KW-0312">Gluconeogenesis</keyword>
<dbReference type="Gene3D" id="3.40.50.10490">
    <property type="entry name" value="Glucose-6-phosphate isomerase like protein, domain 1"/>
    <property type="match status" value="3"/>
</dbReference>
<evidence type="ECO:0000256" key="6">
    <source>
        <dbReference type="ARBA" id="ARBA00023152"/>
    </source>
</evidence>
<evidence type="ECO:0000256" key="8">
    <source>
        <dbReference type="ARBA" id="ARBA00029321"/>
    </source>
</evidence>
<comment type="similarity">
    <text evidence="2 10">Belongs to the GPI family.</text>
</comment>
<name>A0A8C4GXM7_DICLA</name>
<dbReference type="Proteomes" id="UP000694389">
    <property type="component" value="Unassembled WGS sequence"/>
</dbReference>
<dbReference type="PROSITE" id="PS00174">
    <property type="entry name" value="P_GLUCOSE_ISOMERASE_2"/>
    <property type="match status" value="1"/>
</dbReference>
<keyword evidence="12" id="KW-1185">Reference proteome</keyword>
<comment type="catalytic activity">
    <reaction evidence="8 10">
        <text>alpha-D-glucose 6-phosphate = beta-D-fructose 6-phosphate</text>
        <dbReference type="Rhea" id="RHEA:11816"/>
        <dbReference type="ChEBI" id="CHEBI:57634"/>
        <dbReference type="ChEBI" id="CHEBI:58225"/>
        <dbReference type="EC" id="5.3.1.9"/>
    </reaction>
</comment>
<comment type="pathway">
    <text evidence="1 10">Carbohydrate degradation; glycolysis; D-glyceraldehyde 3-phosphate and glycerone phosphate from D-glucose: step 2/4.</text>
</comment>
<dbReference type="InterPro" id="IPR035476">
    <property type="entry name" value="SIS_PGI_1"/>
</dbReference>
<gene>
    <name evidence="11" type="primary">gpia</name>
</gene>
<evidence type="ECO:0000256" key="4">
    <source>
        <dbReference type="ARBA" id="ARBA00018388"/>
    </source>
</evidence>
<dbReference type="InterPro" id="IPR035482">
    <property type="entry name" value="SIS_PGI_2"/>
</dbReference>
<dbReference type="Gene3D" id="1.10.1390.10">
    <property type="match status" value="1"/>
</dbReference>
<dbReference type="PROSITE" id="PS51463">
    <property type="entry name" value="P_GLUCOSE_ISOMERASE_3"/>
    <property type="match status" value="1"/>
</dbReference>
<dbReference type="UniPathway" id="UPA00109">
    <property type="reaction ID" value="UER00181"/>
</dbReference>
<reference evidence="11" key="1">
    <citation type="submission" date="2025-08" db="UniProtKB">
        <authorList>
            <consortium name="Ensembl"/>
        </authorList>
    </citation>
    <scope>IDENTIFICATION</scope>
</reference>
<evidence type="ECO:0000256" key="7">
    <source>
        <dbReference type="ARBA" id="ARBA00023235"/>
    </source>
</evidence>
<dbReference type="InterPro" id="IPR018189">
    <property type="entry name" value="Phosphoglucose_isomerase_CS"/>
</dbReference>
<evidence type="ECO:0000256" key="5">
    <source>
        <dbReference type="ARBA" id="ARBA00022432"/>
    </source>
</evidence>
<proteinExistence type="inferred from homology"/>
<reference evidence="11" key="2">
    <citation type="submission" date="2025-09" db="UniProtKB">
        <authorList>
            <consortium name="Ensembl"/>
        </authorList>
    </citation>
    <scope>IDENTIFICATION</scope>
</reference>
<dbReference type="Pfam" id="PF00342">
    <property type="entry name" value="PGI"/>
    <property type="match status" value="1"/>
</dbReference>
<dbReference type="SUPFAM" id="SSF53697">
    <property type="entry name" value="SIS domain"/>
    <property type="match status" value="1"/>
</dbReference>
<dbReference type="GO" id="GO:0048029">
    <property type="term" value="F:monosaccharide binding"/>
    <property type="evidence" value="ECO:0007669"/>
    <property type="project" value="TreeGrafter"/>
</dbReference>
<dbReference type="InterPro" id="IPR046348">
    <property type="entry name" value="SIS_dom_sf"/>
</dbReference>
<comment type="function">
    <text evidence="9">In the cytoplasm, catalyzes the conversion of glucose-6-phosphate to fructose-6-phosphate, the second step in glycolysis, and the reverse reaction during gluconeogenesis. Besides it's role as a glycolytic enzyme, also acts as a secreted cytokine: acts as an angiogenic factor (AMF) that stimulates endothelial cell motility. Acts as a neurotrophic factor, neuroleukin, for spinal and sensory neurons. It is secreted by lectin-stimulated T-cells and induces immunoglobulin secretion.</text>
</comment>
<evidence type="ECO:0000256" key="1">
    <source>
        <dbReference type="ARBA" id="ARBA00004926"/>
    </source>
</evidence>
<sequence>MALTNDPNYRKLEQWYKANAGSLNMRELFESDRERFTKFSTTLETDDGEILLDFSKNLINQEVLSMLLAMGRAVLHVALRNRSNTPTVVDGKDVMPEVNRVLEKMKAFCQRVRSGEWKGFSGKSITDVVNIGIGGSDLGPLMVTEALKPYSAGGPNVWFVSNIDGTHMAKTLAQLNAETTLFIIASKTFTTQETITNAESARDWFLQTANDVSVQVCTDPMTCDVMFAHPQWVGGRYSLWSAIGLSIALHIGFENFEQLLAGAHWMDNHFRSAPLEHNVPVLLAVLGVWYINFFQAETHAMLPYDQYMHRFAAYFQQGDMESNGKYITKDGTRVNYHTGPIVWGEPGTNGQHAFYQLIHQGTRMIPADFLIPAQSQHPIRDNLHHKILVANFLAQTEALMKGKTPAEARKELEAGGLKGDAVEKLLPHKVFEGNKPSNSIVFKKLTPFMLGALVAMYEHKIFVQGVMWDINSYDQWGVELGKQLAKKIEPELKDDSEVTSHDSSTNGLISFLKKNFA</sequence>
<dbReference type="AlphaFoldDB" id="A0A8C4GXM7"/>
<dbReference type="FunFam" id="3.40.50.10490:FF:000004">
    <property type="entry name" value="Glucose-6-phosphate isomerase"/>
    <property type="match status" value="1"/>
</dbReference>
<organism evidence="11 12">
    <name type="scientific">Dicentrarchus labrax</name>
    <name type="common">European seabass</name>
    <name type="synonym">Morone labrax</name>
    <dbReference type="NCBI Taxonomy" id="13489"/>
    <lineage>
        <taxon>Eukaryota</taxon>
        <taxon>Metazoa</taxon>
        <taxon>Chordata</taxon>
        <taxon>Craniata</taxon>
        <taxon>Vertebrata</taxon>
        <taxon>Euteleostomi</taxon>
        <taxon>Actinopterygii</taxon>
        <taxon>Neopterygii</taxon>
        <taxon>Teleostei</taxon>
        <taxon>Neoteleostei</taxon>
        <taxon>Acanthomorphata</taxon>
        <taxon>Eupercaria</taxon>
        <taxon>Moronidae</taxon>
        <taxon>Dicentrarchus</taxon>
    </lineage>
</organism>
<dbReference type="GeneTree" id="ENSGT00390000000707"/>
<evidence type="ECO:0000256" key="3">
    <source>
        <dbReference type="ARBA" id="ARBA00011952"/>
    </source>
</evidence>
<dbReference type="InterPro" id="IPR001672">
    <property type="entry name" value="G6P_Isomerase"/>
</dbReference>
<dbReference type="Ensembl" id="ENSDLAT00005036451.2">
    <property type="protein sequence ID" value="ENSDLAP00005034153.2"/>
    <property type="gene ID" value="ENSDLAG00005014948.2"/>
</dbReference>
<dbReference type="CDD" id="cd05015">
    <property type="entry name" value="SIS_PGI_1"/>
    <property type="match status" value="1"/>
</dbReference>